<dbReference type="Proteomes" id="UP000007797">
    <property type="component" value="Unassembled WGS sequence"/>
</dbReference>
<protein>
    <recommendedName>
        <fullName evidence="3">Pentatricopeptide repeat-containing protein</fullName>
    </recommendedName>
</protein>
<dbReference type="KEGG" id="dfa:DFA_11419"/>
<evidence type="ECO:0000313" key="2">
    <source>
        <dbReference type="Proteomes" id="UP000007797"/>
    </source>
</evidence>
<name>F4QCS6_CACFS</name>
<proteinExistence type="predicted"/>
<gene>
    <name evidence="1" type="ORF">DFA_11419</name>
</gene>
<dbReference type="AlphaFoldDB" id="F4QCS6"/>
<evidence type="ECO:0000313" key="1">
    <source>
        <dbReference type="EMBL" id="EGG13658.1"/>
    </source>
</evidence>
<keyword evidence="2" id="KW-1185">Reference proteome</keyword>
<sequence length="666" mass="78294">MNRVAISSFRLIGCRTNNLLSYQQQSRSISHSSNKSKITDNSSRSTFLNRSCISNQQQQQQIYRYSTTSSTATTHQKTVVAAADKTTIVSNNDEIELLSNQEIGHQVDEFSDYQNEEQDVEEELSSINVWREKLFKFFNHLFINNSTFNLQIFLETFKTSDYQTIKISRYGFIWLQSINCQEIEAYNQILSNLRTNKKNNIFFSTYYSILKTIPSKVNLQTYMLAITYFNSFDMYDQTRHVFSKVFKDLDVVLDERACTQWLKCDPKKWQRILNYMAKNGVARTEEFNSQLIWVEINIKDDVDRAIEIFEKDIKAKLVRGGFPESTTYHLLLVSFLRIARLDLFDKYWNEMESFGVMPLESTISVSINKIHKLLGFSATSQFYHNISAKYEGLSTHPKILAALVMCLISDPKRKGMEPLIQFLDHLEERNLLTFGLLDDIIGPVIRHRDLLNLNWICEDLLTRGSHIGAFPEKTLFQLLDLAMITNNPTFFVDYLIKKAKPMEKSINLRSFYSKLLYFYIKTHDFGSTDDLISKMEREDFIFSPKTVALLIVYYDLMRLQKFNQYHNYLFSQTSKPIIAVTIEHAIQYYLIFDHLDKANYWLDKHVDKITQNIAYYFLSFHILQHNHSEITRWKQIIRDLGYDLNSTTRFTIFNFMQSNFSPLHPI</sequence>
<reference evidence="2" key="1">
    <citation type="journal article" date="2011" name="Genome Res.">
        <title>Phylogeny-wide analysis of social amoeba genomes highlights ancient origins for complex intercellular communication.</title>
        <authorList>
            <person name="Heidel A.J."/>
            <person name="Lawal H.M."/>
            <person name="Felder M."/>
            <person name="Schilde C."/>
            <person name="Helps N.R."/>
            <person name="Tunggal B."/>
            <person name="Rivero F."/>
            <person name="John U."/>
            <person name="Schleicher M."/>
            <person name="Eichinger L."/>
            <person name="Platzer M."/>
            <person name="Noegel A.A."/>
            <person name="Schaap P."/>
            <person name="Gloeckner G."/>
        </authorList>
    </citation>
    <scope>NUCLEOTIDE SEQUENCE [LARGE SCALE GENOMIC DNA]</scope>
    <source>
        <strain evidence="2">SH3</strain>
    </source>
</reference>
<dbReference type="EMBL" id="GL883029">
    <property type="protein sequence ID" value="EGG13658.1"/>
    <property type="molecule type" value="Genomic_DNA"/>
</dbReference>
<dbReference type="RefSeq" id="XP_004350362.1">
    <property type="nucleotide sequence ID" value="XM_004350312.1"/>
</dbReference>
<accession>F4QCS6</accession>
<dbReference type="GeneID" id="14865904"/>
<organism evidence="1 2">
    <name type="scientific">Cavenderia fasciculata</name>
    <name type="common">Slime mold</name>
    <name type="synonym">Dictyostelium fasciculatum</name>
    <dbReference type="NCBI Taxonomy" id="261658"/>
    <lineage>
        <taxon>Eukaryota</taxon>
        <taxon>Amoebozoa</taxon>
        <taxon>Evosea</taxon>
        <taxon>Eumycetozoa</taxon>
        <taxon>Dictyostelia</taxon>
        <taxon>Acytosteliales</taxon>
        <taxon>Cavenderiaceae</taxon>
        <taxon>Cavenderia</taxon>
    </lineage>
</organism>
<evidence type="ECO:0008006" key="3">
    <source>
        <dbReference type="Google" id="ProtNLM"/>
    </source>
</evidence>